<dbReference type="InterPro" id="IPR011032">
    <property type="entry name" value="GroES-like_sf"/>
</dbReference>
<evidence type="ECO:0000256" key="1">
    <source>
        <dbReference type="ARBA" id="ARBA00001947"/>
    </source>
</evidence>
<dbReference type="PANTHER" id="PTHR43161">
    <property type="entry name" value="SORBITOL DEHYDROGENASE"/>
    <property type="match status" value="1"/>
</dbReference>
<dbReference type="InterPro" id="IPR020843">
    <property type="entry name" value="ER"/>
</dbReference>
<keyword evidence="5" id="KW-0560">Oxidoreductase</keyword>
<dbReference type="EMBL" id="JAGTUK010000002">
    <property type="protein sequence ID" value="MBS0023702.1"/>
    <property type="molecule type" value="Genomic_DNA"/>
</dbReference>
<keyword evidence="4 6" id="KW-0862">Zinc</keyword>
<evidence type="ECO:0000313" key="9">
    <source>
        <dbReference type="Proteomes" id="UP000678243"/>
    </source>
</evidence>
<dbReference type="Gene3D" id="3.90.180.10">
    <property type="entry name" value="Medium-chain alcohol dehydrogenases, catalytic domain"/>
    <property type="match status" value="1"/>
</dbReference>
<accession>A0ABS5IMW7</accession>
<protein>
    <submittedName>
        <fullName evidence="8">Alcohol dehydrogenase catalytic domain-containing protein</fullName>
    </submittedName>
</protein>
<comment type="similarity">
    <text evidence="2 6">Belongs to the zinc-containing alcohol dehydrogenase family.</text>
</comment>
<evidence type="ECO:0000256" key="5">
    <source>
        <dbReference type="ARBA" id="ARBA00023002"/>
    </source>
</evidence>
<reference evidence="8 9" key="1">
    <citation type="submission" date="2021-04" db="EMBL/GenBank/DDBJ databases">
        <title>Whole genome analysis of root endophytic bacterium Microbacterium paraoxydans ku-mp colonizing RP-bio226 rice variety.</title>
        <authorList>
            <person name="Ulaganathan K."/>
            <person name="Latha B."/>
        </authorList>
    </citation>
    <scope>NUCLEOTIDE SEQUENCE [LARGE SCALE GENOMIC DNA]</scope>
    <source>
        <strain evidence="9">ku-mp</strain>
    </source>
</reference>
<name>A0ABS5IMW7_9MICO</name>
<dbReference type="InterPro" id="IPR002328">
    <property type="entry name" value="ADH_Zn_CS"/>
</dbReference>
<comment type="cofactor">
    <cofactor evidence="1 6">
        <name>Zn(2+)</name>
        <dbReference type="ChEBI" id="CHEBI:29105"/>
    </cofactor>
</comment>
<sequence>MRELVLTEIGRLDVREAPVPRPGPGDVLIRVAATGICGSDVHGYTGENGRRFPGQVMGHESSGTIAAVGADVHGLVEGTPVTFNPVVVPAEDAYAYAGREQHHPGKHVIGVAKDIPASFADYVVVPARNVVPLPKGLPIELGALIEPLAVAVHAVRRLPAESLGRVLVIGGGPIGQSVVIALRDAGAGSIVVSEMDPARRELVQRLGADTIDPAAGPVAEQLLAGGGLADAAVDAVGITPTLRDALTSTTLGAPVCLVGMGAPQVTLDAFLVSTEERSLIGSFTYGSGDFTDAAAIIGAEPDVYRALISREIDVADADSAFSALAAGDGTPGKVLVRFDREEQER</sequence>
<dbReference type="PROSITE" id="PS00059">
    <property type="entry name" value="ADH_ZINC"/>
    <property type="match status" value="1"/>
</dbReference>
<dbReference type="Pfam" id="PF00107">
    <property type="entry name" value="ADH_zinc_N"/>
    <property type="match status" value="1"/>
</dbReference>
<dbReference type="Pfam" id="PF08240">
    <property type="entry name" value="ADH_N"/>
    <property type="match status" value="1"/>
</dbReference>
<comment type="caution">
    <text evidence="8">The sequence shown here is derived from an EMBL/GenBank/DDBJ whole genome shotgun (WGS) entry which is preliminary data.</text>
</comment>
<evidence type="ECO:0000256" key="4">
    <source>
        <dbReference type="ARBA" id="ARBA00022833"/>
    </source>
</evidence>
<dbReference type="Proteomes" id="UP000678243">
    <property type="component" value="Unassembled WGS sequence"/>
</dbReference>
<evidence type="ECO:0000256" key="3">
    <source>
        <dbReference type="ARBA" id="ARBA00022723"/>
    </source>
</evidence>
<evidence type="ECO:0000313" key="8">
    <source>
        <dbReference type="EMBL" id="MBS0023702.1"/>
    </source>
</evidence>
<dbReference type="Gene3D" id="3.40.50.720">
    <property type="entry name" value="NAD(P)-binding Rossmann-like Domain"/>
    <property type="match status" value="1"/>
</dbReference>
<evidence type="ECO:0000256" key="6">
    <source>
        <dbReference type="RuleBase" id="RU361277"/>
    </source>
</evidence>
<dbReference type="InterPro" id="IPR013154">
    <property type="entry name" value="ADH-like_N"/>
</dbReference>
<dbReference type="SMART" id="SM00829">
    <property type="entry name" value="PKS_ER"/>
    <property type="match status" value="1"/>
</dbReference>
<dbReference type="SUPFAM" id="SSF50129">
    <property type="entry name" value="GroES-like"/>
    <property type="match status" value="1"/>
</dbReference>
<gene>
    <name evidence="8" type="ORF">KE274_06230</name>
</gene>
<dbReference type="SUPFAM" id="SSF51735">
    <property type="entry name" value="NAD(P)-binding Rossmann-fold domains"/>
    <property type="match status" value="1"/>
</dbReference>
<organism evidence="8 9">
    <name type="scientific">Microbacterium paraoxydans</name>
    <dbReference type="NCBI Taxonomy" id="199592"/>
    <lineage>
        <taxon>Bacteria</taxon>
        <taxon>Bacillati</taxon>
        <taxon>Actinomycetota</taxon>
        <taxon>Actinomycetes</taxon>
        <taxon>Micrococcales</taxon>
        <taxon>Microbacteriaceae</taxon>
        <taxon>Microbacterium</taxon>
    </lineage>
</organism>
<dbReference type="InterPro" id="IPR013149">
    <property type="entry name" value="ADH-like_C"/>
</dbReference>
<dbReference type="PANTHER" id="PTHR43161:SF9">
    <property type="entry name" value="SORBITOL DEHYDROGENASE"/>
    <property type="match status" value="1"/>
</dbReference>
<proteinExistence type="inferred from homology"/>
<feature type="domain" description="Enoyl reductase (ER)" evidence="7">
    <location>
        <begin position="7"/>
        <end position="336"/>
    </location>
</feature>
<evidence type="ECO:0000259" key="7">
    <source>
        <dbReference type="SMART" id="SM00829"/>
    </source>
</evidence>
<keyword evidence="3 6" id="KW-0479">Metal-binding</keyword>
<keyword evidence="9" id="KW-1185">Reference proteome</keyword>
<evidence type="ECO:0000256" key="2">
    <source>
        <dbReference type="ARBA" id="ARBA00008072"/>
    </source>
</evidence>
<dbReference type="RefSeq" id="WP_211541922.1">
    <property type="nucleotide sequence ID" value="NZ_CBDREF010000001.1"/>
</dbReference>
<dbReference type="InterPro" id="IPR036291">
    <property type="entry name" value="NAD(P)-bd_dom_sf"/>
</dbReference>